<proteinExistence type="inferred from homology"/>
<feature type="binding site" evidence="12">
    <location>
        <position position="514"/>
    </location>
    <ligand>
        <name>Zn(2+)</name>
        <dbReference type="ChEBI" id="CHEBI:29105"/>
        <label>1</label>
    </ligand>
</feature>
<dbReference type="CDD" id="cd18804">
    <property type="entry name" value="SF2_C_priA"/>
    <property type="match status" value="1"/>
</dbReference>
<feature type="binding site" evidence="12">
    <location>
        <position position="477"/>
    </location>
    <ligand>
        <name>Zn(2+)</name>
        <dbReference type="ChEBI" id="CHEBI:29105"/>
        <label>1</label>
    </ligand>
</feature>
<dbReference type="CDD" id="cd17929">
    <property type="entry name" value="DEXHc_priA"/>
    <property type="match status" value="1"/>
</dbReference>
<dbReference type="PANTHER" id="PTHR30580:SF0">
    <property type="entry name" value="PRIMOSOMAL PROTEIN N"/>
    <property type="match status" value="1"/>
</dbReference>
<protein>
    <recommendedName>
        <fullName evidence="12">Replication restart protein PriA</fullName>
    </recommendedName>
    <alternativeName>
        <fullName evidence="12">ATP-dependent DNA helicase PriA</fullName>
        <ecNumber evidence="12">5.6.2.4</ecNumber>
    </alternativeName>
    <alternativeName>
        <fullName evidence="12">DNA 3'-5' helicase PriA</fullName>
    </alternativeName>
</protein>
<keyword evidence="6 12" id="KW-0347">Helicase</keyword>
<dbReference type="InterPro" id="IPR001650">
    <property type="entry name" value="Helicase_C-like"/>
</dbReference>
<dbReference type="GO" id="GO:0008270">
    <property type="term" value="F:zinc ion binding"/>
    <property type="evidence" value="ECO:0007669"/>
    <property type="project" value="UniProtKB-UniRule"/>
</dbReference>
<dbReference type="GO" id="GO:0006310">
    <property type="term" value="P:DNA recombination"/>
    <property type="evidence" value="ECO:0007669"/>
    <property type="project" value="InterPro"/>
</dbReference>
<keyword evidence="9 12" id="KW-0238">DNA-binding</keyword>
<dbReference type="InterPro" id="IPR042115">
    <property type="entry name" value="PriA_3primeBD_sf"/>
</dbReference>
<dbReference type="Gene3D" id="3.40.50.300">
    <property type="entry name" value="P-loop containing nucleotide triphosphate hydrolases"/>
    <property type="match status" value="2"/>
</dbReference>
<evidence type="ECO:0000256" key="8">
    <source>
        <dbReference type="ARBA" id="ARBA00022840"/>
    </source>
</evidence>
<dbReference type="STRING" id="530564.Psta_4653"/>
<dbReference type="PANTHER" id="PTHR30580">
    <property type="entry name" value="PRIMOSOMAL PROTEIN N"/>
    <property type="match status" value="1"/>
</dbReference>
<dbReference type="Pfam" id="PF18074">
    <property type="entry name" value="PriA_C"/>
    <property type="match status" value="1"/>
</dbReference>
<comment type="function">
    <text evidence="12">Initiates the restart of stalled replication forks, which reloads the replicative helicase on sites other than the origin of replication. Recognizes and binds to abandoned replication forks and remodels them to uncover a helicase loading site. Promotes assembly of the primosome at these replication forks.</text>
</comment>
<dbReference type="SMART" id="SM00490">
    <property type="entry name" value="HELICc"/>
    <property type="match status" value="1"/>
</dbReference>
<dbReference type="Pfam" id="PF18319">
    <property type="entry name" value="Zn_ribbon_PriA"/>
    <property type="match status" value="1"/>
</dbReference>
<evidence type="ECO:0000256" key="7">
    <source>
        <dbReference type="ARBA" id="ARBA00022833"/>
    </source>
</evidence>
<reference evidence="15 16" key="1">
    <citation type="journal article" date="2009" name="Stand. Genomic Sci.">
        <title>Complete genome sequence of Pirellula staleyi type strain (ATCC 27377).</title>
        <authorList>
            <person name="Clum A."/>
            <person name="Tindall B.J."/>
            <person name="Sikorski J."/>
            <person name="Ivanova N."/>
            <person name="Mavrommatis K."/>
            <person name="Lucas S."/>
            <person name="Glavina del Rio T."/>
            <person name="Nolan M."/>
            <person name="Chen F."/>
            <person name="Tice H."/>
            <person name="Pitluck S."/>
            <person name="Cheng J.F."/>
            <person name="Chertkov O."/>
            <person name="Brettin T."/>
            <person name="Han C."/>
            <person name="Detter J.C."/>
            <person name="Kuske C."/>
            <person name="Bruce D."/>
            <person name="Goodwin L."/>
            <person name="Ovchinikova G."/>
            <person name="Pati A."/>
            <person name="Mikhailova N."/>
            <person name="Chen A."/>
            <person name="Palaniappan K."/>
            <person name="Land M."/>
            <person name="Hauser L."/>
            <person name="Chang Y.J."/>
            <person name="Jeffries C.D."/>
            <person name="Chain P."/>
            <person name="Rohde M."/>
            <person name="Goker M."/>
            <person name="Bristow J."/>
            <person name="Eisen J.A."/>
            <person name="Markowitz V."/>
            <person name="Hugenholtz P."/>
            <person name="Kyrpides N.C."/>
            <person name="Klenk H.P."/>
            <person name="Lapidus A."/>
        </authorList>
    </citation>
    <scope>NUCLEOTIDE SEQUENCE [LARGE SCALE GENOMIC DNA]</scope>
    <source>
        <strain evidence="16">ATCC 27377 / DSM 6068 / ICPB 4128</strain>
    </source>
</reference>
<evidence type="ECO:0000256" key="2">
    <source>
        <dbReference type="ARBA" id="ARBA00022705"/>
    </source>
</evidence>
<feature type="domain" description="Helicase ATP-binding" evidence="13">
    <location>
        <begin position="246"/>
        <end position="411"/>
    </location>
</feature>
<dbReference type="InterPro" id="IPR027417">
    <property type="entry name" value="P-loop_NTPase"/>
</dbReference>
<comment type="cofactor">
    <cofactor evidence="12">
        <name>Zn(2+)</name>
        <dbReference type="ChEBI" id="CHEBI:29105"/>
    </cofactor>
    <text evidence="12">Binds 2 zinc ions per subunit.</text>
</comment>
<dbReference type="GO" id="GO:0016887">
    <property type="term" value="F:ATP hydrolysis activity"/>
    <property type="evidence" value="ECO:0007669"/>
    <property type="project" value="RHEA"/>
</dbReference>
<dbReference type="Pfam" id="PF00271">
    <property type="entry name" value="Helicase_C"/>
    <property type="match status" value="1"/>
</dbReference>
<dbReference type="PROSITE" id="PS51192">
    <property type="entry name" value="HELICASE_ATP_BIND_1"/>
    <property type="match status" value="1"/>
</dbReference>
<dbReference type="Proteomes" id="UP000001887">
    <property type="component" value="Chromosome"/>
</dbReference>
<organism evidence="15 16">
    <name type="scientific">Pirellula staleyi (strain ATCC 27377 / DSM 6068 / ICPB 4128)</name>
    <name type="common">Pirella staleyi</name>
    <dbReference type="NCBI Taxonomy" id="530564"/>
    <lineage>
        <taxon>Bacteria</taxon>
        <taxon>Pseudomonadati</taxon>
        <taxon>Planctomycetota</taxon>
        <taxon>Planctomycetia</taxon>
        <taxon>Pirellulales</taxon>
        <taxon>Pirellulaceae</taxon>
        <taxon>Pirellula</taxon>
    </lineage>
</organism>
<name>D2R7W4_PIRSD</name>
<evidence type="ECO:0000256" key="10">
    <source>
        <dbReference type="ARBA" id="ARBA00023235"/>
    </source>
</evidence>
<dbReference type="SUPFAM" id="SSF52540">
    <property type="entry name" value="P-loop containing nucleoside triphosphate hydrolases"/>
    <property type="match status" value="2"/>
</dbReference>
<feature type="binding site" evidence="12">
    <location>
        <position position="486"/>
    </location>
    <ligand>
        <name>Zn(2+)</name>
        <dbReference type="ChEBI" id="CHEBI:29105"/>
        <label>2</label>
    </ligand>
</feature>
<keyword evidence="7 12" id="KW-0862">Zinc</keyword>
<keyword evidence="1 12" id="KW-0639">Primosome</keyword>
<evidence type="ECO:0000256" key="1">
    <source>
        <dbReference type="ARBA" id="ARBA00022515"/>
    </source>
</evidence>
<evidence type="ECO:0000256" key="6">
    <source>
        <dbReference type="ARBA" id="ARBA00022806"/>
    </source>
</evidence>
<dbReference type="GO" id="GO:0005524">
    <property type="term" value="F:ATP binding"/>
    <property type="evidence" value="ECO:0007669"/>
    <property type="project" value="UniProtKB-UniRule"/>
</dbReference>
<evidence type="ECO:0000256" key="9">
    <source>
        <dbReference type="ARBA" id="ARBA00023125"/>
    </source>
</evidence>
<keyword evidence="8 12" id="KW-0067">ATP-binding</keyword>
<keyword evidence="5 12" id="KW-0378">Hydrolase</keyword>
<dbReference type="EMBL" id="CP001848">
    <property type="protein sequence ID" value="ADB19295.1"/>
    <property type="molecule type" value="Genomic_DNA"/>
</dbReference>
<feature type="binding site" evidence="12">
    <location>
        <position position="483"/>
    </location>
    <ligand>
        <name>Zn(2+)</name>
        <dbReference type="ChEBI" id="CHEBI:29105"/>
        <label>2</label>
    </ligand>
</feature>
<dbReference type="GO" id="GO:0006270">
    <property type="term" value="P:DNA replication initiation"/>
    <property type="evidence" value="ECO:0007669"/>
    <property type="project" value="TreeGrafter"/>
</dbReference>
<dbReference type="FunFam" id="3.40.50.300:FF:000489">
    <property type="entry name" value="Primosome assembly protein PriA"/>
    <property type="match status" value="1"/>
</dbReference>
<feature type="domain" description="Helicase C-terminal" evidence="14">
    <location>
        <begin position="455"/>
        <end position="676"/>
    </location>
</feature>
<feature type="binding site" evidence="12">
    <location>
        <position position="501"/>
    </location>
    <ligand>
        <name>Zn(2+)</name>
        <dbReference type="ChEBI" id="CHEBI:29105"/>
        <label>2</label>
    </ligand>
</feature>
<evidence type="ECO:0000256" key="4">
    <source>
        <dbReference type="ARBA" id="ARBA00022741"/>
    </source>
</evidence>
<dbReference type="GO" id="GO:0006269">
    <property type="term" value="P:DNA replication, synthesis of primer"/>
    <property type="evidence" value="ECO:0007669"/>
    <property type="project" value="UniProtKB-KW"/>
</dbReference>
<evidence type="ECO:0000259" key="14">
    <source>
        <dbReference type="PROSITE" id="PS51194"/>
    </source>
</evidence>
<dbReference type="GO" id="GO:0043138">
    <property type="term" value="F:3'-5' DNA helicase activity"/>
    <property type="evidence" value="ECO:0007669"/>
    <property type="project" value="UniProtKB-EC"/>
</dbReference>
<dbReference type="SMART" id="SM00487">
    <property type="entry name" value="DEXDc"/>
    <property type="match status" value="1"/>
</dbReference>
<evidence type="ECO:0000313" key="15">
    <source>
        <dbReference type="EMBL" id="ADB19295.1"/>
    </source>
</evidence>
<dbReference type="GO" id="GO:1990077">
    <property type="term" value="C:primosome complex"/>
    <property type="evidence" value="ECO:0007669"/>
    <property type="project" value="UniProtKB-UniRule"/>
</dbReference>
<dbReference type="eggNOG" id="COG1198">
    <property type="taxonomic scope" value="Bacteria"/>
</dbReference>
<dbReference type="GO" id="GO:0006302">
    <property type="term" value="P:double-strand break repair"/>
    <property type="evidence" value="ECO:0007669"/>
    <property type="project" value="InterPro"/>
</dbReference>
<feature type="binding site" evidence="12">
    <location>
        <position position="504"/>
    </location>
    <ligand>
        <name>Zn(2+)</name>
        <dbReference type="ChEBI" id="CHEBI:29105"/>
        <label>2</label>
    </ligand>
</feature>
<sequence>MTPSQASLFDRTPDAWDLDAAQVQLVAEVVFRDPPFGPFDYLIPEPLAPRLKPGARVQVPLGASREVVGYCTSVTSKPASGRPLKAIAAVIDDVPLVERKMLELTRWMSDYYLCPWGQVLHGVVPAGVRGNAGTRETTFLSLSAEGRQILASGVDRSGEKPKKVLPAHLEILRILGTSPRELTPVELGEFASCSIAQITGLRKKKWIASDVRRVRSSSHEELPLARTEPLALHPAQSHALAAINRAIDRRTSATILLHGVTGSGKTEVYIQAIERVISFGQQAIVLVPEISLTPQTRQRFRSRFDRVAVLHSHLSDAERHYHWEQIARGEVQVIVGARSAVFAPAPHLGLIVIDEEHDGSFKQSEAPRYHARDVAEHRALQLGIPLVLGTATPSLESYYRARSGKYELVPMPDRVEGRELPHVGTIDLRVEFQSRSSRGSIGRQLHTAIAQAIAEKGQVILLLNRRGYSTHVQCPACGFVAKCEHCDLALTHHREEQLLVCHHCDFTTKPPERCPDCTFDGIRYSGLGTEKLEAEIKARFPAAKVLRMDSDTMQKPGSHEAALAKFRSGEVQILLGTQMIAKGLDFPNVTLVGVINADTALHLPDFRAAERTFQLVTQVAGRTGRGELGGRVLVQTFSPDHPAIEAAVDHDYAKFVGRELPDRVAHGFPPFTTLLRLIVRGDSESKTREFATMAAESWKKLLEAKQCEHRILGPAPCAVARLRGKFRFHALATSVDSDTLRATFREASSTWKTPDDVQWVIDVDAIDLL</sequence>
<dbReference type="KEGG" id="psl:Psta_4653"/>
<keyword evidence="3 12" id="KW-0479">Metal-binding</keyword>
<dbReference type="NCBIfam" id="TIGR00595">
    <property type="entry name" value="priA"/>
    <property type="match status" value="1"/>
</dbReference>
<dbReference type="InterPro" id="IPR005259">
    <property type="entry name" value="PriA"/>
</dbReference>
<evidence type="ECO:0000259" key="13">
    <source>
        <dbReference type="PROSITE" id="PS51192"/>
    </source>
</evidence>
<comment type="catalytic activity">
    <reaction evidence="12">
        <text>Couples ATP hydrolysis with the unwinding of duplex DNA by translocating in the 3'-5' direction.</text>
        <dbReference type="EC" id="5.6.2.4"/>
    </reaction>
</comment>
<evidence type="ECO:0000313" key="16">
    <source>
        <dbReference type="Proteomes" id="UP000001887"/>
    </source>
</evidence>
<dbReference type="EC" id="5.6.2.4" evidence="12"/>
<dbReference type="HOGENOM" id="CLU_013353_3_1_0"/>
<feature type="binding site" evidence="12">
    <location>
        <position position="517"/>
    </location>
    <ligand>
        <name>Zn(2+)</name>
        <dbReference type="ChEBI" id="CHEBI:29105"/>
        <label>1</label>
    </ligand>
</feature>
<evidence type="ECO:0000256" key="11">
    <source>
        <dbReference type="ARBA" id="ARBA00048988"/>
    </source>
</evidence>
<dbReference type="Pfam" id="PF00270">
    <property type="entry name" value="DEAD"/>
    <property type="match status" value="1"/>
</dbReference>
<dbReference type="InterPro" id="IPR041222">
    <property type="entry name" value="PriA_3primeBD"/>
</dbReference>
<dbReference type="InterPro" id="IPR041236">
    <property type="entry name" value="PriA_C"/>
</dbReference>
<dbReference type="InterPro" id="IPR040498">
    <property type="entry name" value="PriA_CRR"/>
</dbReference>
<dbReference type="PROSITE" id="PS51194">
    <property type="entry name" value="HELICASE_CTER"/>
    <property type="match status" value="1"/>
</dbReference>
<dbReference type="GO" id="GO:0003677">
    <property type="term" value="F:DNA binding"/>
    <property type="evidence" value="ECO:0007669"/>
    <property type="project" value="UniProtKB-UniRule"/>
</dbReference>
<dbReference type="InterPro" id="IPR014001">
    <property type="entry name" value="Helicase_ATP-bd"/>
</dbReference>
<keyword evidence="2 12" id="KW-0235">DNA replication</keyword>
<keyword evidence="16" id="KW-1185">Reference proteome</keyword>
<comment type="subunit">
    <text evidence="12">Component of the replication restart primosome.</text>
</comment>
<evidence type="ECO:0000256" key="12">
    <source>
        <dbReference type="HAMAP-Rule" id="MF_00983"/>
    </source>
</evidence>
<keyword evidence="4 12" id="KW-0547">Nucleotide-binding</keyword>
<accession>D2R7W4</accession>
<dbReference type="HAMAP" id="MF_00983">
    <property type="entry name" value="PriA"/>
    <property type="match status" value="1"/>
</dbReference>
<feature type="binding site" evidence="12">
    <location>
        <position position="474"/>
    </location>
    <ligand>
        <name>Zn(2+)</name>
        <dbReference type="ChEBI" id="CHEBI:29105"/>
        <label>1</label>
    </ligand>
</feature>
<comment type="similarity">
    <text evidence="12">Belongs to the helicase family. PriA subfamily.</text>
</comment>
<dbReference type="InterPro" id="IPR011545">
    <property type="entry name" value="DEAD/DEAH_box_helicase_dom"/>
</dbReference>
<evidence type="ECO:0000256" key="3">
    <source>
        <dbReference type="ARBA" id="ARBA00022723"/>
    </source>
</evidence>
<dbReference type="Gene3D" id="3.40.1440.60">
    <property type="entry name" value="PriA, 3(prime) DNA-binding domain"/>
    <property type="match status" value="1"/>
</dbReference>
<comment type="catalytic activity">
    <reaction evidence="11 12">
        <text>ATP + H2O = ADP + phosphate + H(+)</text>
        <dbReference type="Rhea" id="RHEA:13065"/>
        <dbReference type="ChEBI" id="CHEBI:15377"/>
        <dbReference type="ChEBI" id="CHEBI:15378"/>
        <dbReference type="ChEBI" id="CHEBI:30616"/>
        <dbReference type="ChEBI" id="CHEBI:43474"/>
        <dbReference type="ChEBI" id="CHEBI:456216"/>
        <dbReference type="EC" id="5.6.2.4"/>
    </reaction>
</comment>
<evidence type="ECO:0000256" key="5">
    <source>
        <dbReference type="ARBA" id="ARBA00022801"/>
    </source>
</evidence>
<dbReference type="Pfam" id="PF17764">
    <property type="entry name" value="PriA_3primeBD"/>
    <property type="match status" value="1"/>
</dbReference>
<keyword evidence="10 12" id="KW-0413">Isomerase</keyword>
<dbReference type="AlphaFoldDB" id="D2R7W4"/>
<gene>
    <name evidence="12" type="primary">priA</name>
    <name evidence="15" type="ordered locus">Psta_4653</name>
</gene>